<dbReference type="PANTHER" id="PTHR42928">
    <property type="entry name" value="TRICARBOXYLATE-BINDING PROTEIN"/>
    <property type="match status" value="1"/>
</dbReference>
<evidence type="ECO:0000313" key="2">
    <source>
        <dbReference type="EMBL" id="QNP47613.1"/>
    </source>
</evidence>
<dbReference type="AlphaFoldDB" id="A0A7H0GH47"/>
<protein>
    <submittedName>
        <fullName evidence="2">Tripartite tricarboxylate transporter substrate binding protein</fullName>
    </submittedName>
</protein>
<dbReference type="EMBL" id="CP060783">
    <property type="protein sequence ID" value="QNP47613.1"/>
    <property type="molecule type" value="Genomic_DNA"/>
</dbReference>
<proteinExistence type="inferred from homology"/>
<reference evidence="2 3" key="1">
    <citation type="submission" date="2020-08" db="EMBL/GenBank/DDBJ databases">
        <title>Genome sequence of Diaphorobacter aerolatus KACC 16536T.</title>
        <authorList>
            <person name="Hyun D.-W."/>
            <person name="Bae J.-W."/>
        </authorList>
    </citation>
    <scope>NUCLEOTIDE SEQUENCE [LARGE SCALE GENOMIC DNA]</scope>
    <source>
        <strain evidence="2 3">KACC 16536</strain>
    </source>
</reference>
<name>A0A7H0GH47_9BURK</name>
<evidence type="ECO:0000313" key="3">
    <source>
        <dbReference type="Proteomes" id="UP000516028"/>
    </source>
</evidence>
<dbReference type="SUPFAM" id="SSF53850">
    <property type="entry name" value="Periplasmic binding protein-like II"/>
    <property type="match status" value="1"/>
</dbReference>
<comment type="similarity">
    <text evidence="1">Belongs to the UPF0065 (bug) family.</text>
</comment>
<evidence type="ECO:0000256" key="1">
    <source>
        <dbReference type="ARBA" id="ARBA00006987"/>
    </source>
</evidence>
<dbReference type="PIRSF" id="PIRSF017082">
    <property type="entry name" value="YflP"/>
    <property type="match status" value="1"/>
</dbReference>
<dbReference type="KEGG" id="daer:H9K75_15505"/>
<organism evidence="2 3">
    <name type="scientific">Diaphorobacter aerolatus</name>
    <dbReference type="NCBI Taxonomy" id="1288495"/>
    <lineage>
        <taxon>Bacteria</taxon>
        <taxon>Pseudomonadati</taxon>
        <taxon>Pseudomonadota</taxon>
        <taxon>Betaproteobacteria</taxon>
        <taxon>Burkholderiales</taxon>
        <taxon>Comamonadaceae</taxon>
        <taxon>Diaphorobacter</taxon>
    </lineage>
</organism>
<dbReference type="RefSeq" id="WP_187723293.1">
    <property type="nucleotide sequence ID" value="NZ_CP060783.1"/>
</dbReference>
<keyword evidence="3" id="KW-1185">Reference proteome</keyword>
<dbReference type="Proteomes" id="UP000516028">
    <property type="component" value="Chromosome"/>
</dbReference>
<dbReference type="PANTHER" id="PTHR42928:SF5">
    <property type="entry name" value="BLR1237 PROTEIN"/>
    <property type="match status" value="1"/>
</dbReference>
<dbReference type="InterPro" id="IPR042100">
    <property type="entry name" value="Bug_dom1"/>
</dbReference>
<dbReference type="Gene3D" id="3.40.190.150">
    <property type="entry name" value="Bordetella uptake gene, domain 1"/>
    <property type="match status" value="1"/>
</dbReference>
<sequence>MDRRNFIGASLTGMAALPFGSAWADDYPKRAIRLINPFPAGSPTDAVARKLAESIAPLLGQPVFIDNKTGAGGSIGTQEVARAVPDGYTMGIAIGDSLISVASLLKNPGYDSRKDLSLICKFSSATAVLFANAQSGIRSLSDLIAKAKAKPESISYASFGQGTQPHLIMASLEEATGAQFVHVPYKGLAPAIQDLLGDVIQVSVGPPVMIAQYMQKKQLYPLATLGPRRTEFLPQVPTFVEQGYKNQFLSESTWWAGVIGPKKLPQAIVDRWNDVVKQAISKPEFAQFLATGAGGQLPTFVGPADFAKELAVEWEMTNALLRKVGVTPQ</sequence>
<accession>A0A7H0GH47</accession>
<gene>
    <name evidence="2" type="ORF">H9K75_15505</name>
</gene>
<dbReference type="InterPro" id="IPR005064">
    <property type="entry name" value="BUG"/>
</dbReference>
<dbReference type="CDD" id="cd07012">
    <property type="entry name" value="PBP2_Bug_TTT"/>
    <property type="match status" value="1"/>
</dbReference>
<dbReference type="Gene3D" id="3.40.190.10">
    <property type="entry name" value="Periplasmic binding protein-like II"/>
    <property type="match status" value="1"/>
</dbReference>
<dbReference type="Pfam" id="PF03401">
    <property type="entry name" value="TctC"/>
    <property type="match status" value="1"/>
</dbReference>